<gene>
    <name evidence="1" type="ORF">SMRZ_LOCUS5060</name>
</gene>
<keyword evidence="2" id="KW-1185">Reference proteome</keyword>
<evidence type="ECO:0000313" key="2">
    <source>
        <dbReference type="Proteomes" id="UP000277204"/>
    </source>
</evidence>
<evidence type="ECO:0000313" key="1">
    <source>
        <dbReference type="EMBL" id="VDO64341.1"/>
    </source>
</evidence>
<dbReference type="EMBL" id="UZAI01001679">
    <property type="protein sequence ID" value="VDO64341.1"/>
    <property type="molecule type" value="Genomic_DNA"/>
</dbReference>
<reference evidence="1 2" key="1">
    <citation type="submission" date="2018-11" db="EMBL/GenBank/DDBJ databases">
        <authorList>
            <consortium name="Pathogen Informatics"/>
        </authorList>
    </citation>
    <scope>NUCLEOTIDE SEQUENCE [LARGE SCALE GENOMIC DNA]</scope>
    <source>
        <strain evidence="1 2">Zambia</strain>
    </source>
</reference>
<protein>
    <submittedName>
        <fullName evidence="1">Uncharacterized protein</fullName>
    </submittedName>
</protein>
<sequence length="77" mass="8855">MATYMHATPILPDPFWGQSELHTDVRLVQMHMYESSSSLSSKLVFSEVDSLIHSHRLVITLSQHKTYLQAKRKSTLI</sequence>
<dbReference type="Proteomes" id="UP000277204">
    <property type="component" value="Unassembled WGS sequence"/>
</dbReference>
<proteinExistence type="predicted"/>
<organism evidence="1 2">
    <name type="scientific">Schistosoma margrebowiei</name>
    <dbReference type="NCBI Taxonomy" id="48269"/>
    <lineage>
        <taxon>Eukaryota</taxon>
        <taxon>Metazoa</taxon>
        <taxon>Spiralia</taxon>
        <taxon>Lophotrochozoa</taxon>
        <taxon>Platyhelminthes</taxon>
        <taxon>Trematoda</taxon>
        <taxon>Digenea</taxon>
        <taxon>Strigeidida</taxon>
        <taxon>Schistosomatoidea</taxon>
        <taxon>Schistosomatidae</taxon>
        <taxon>Schistosoma</taxon>
    </lineage>
</organism>
<accession>A0A183LMN5</accession>
<dbReference type="AlphaFoldDB" id="A0A183LMN5"/>
<name>A0A183LMN5_9TREM</name>